<keyword evidence="1" id="KW-0472">Membrane</keyword>
<name>A0AA49GB96_9BACT</name>
<accession>A0AA49GB96</accession>
<dbReference type="AlphaFoldDB" id="A0AA49GB96"/>
<dbReference type="KEGG" id="msaa:QYS49_12835"/>
<dbReference type="EMBL" id="CP129971">
    <property type="protein sequence ID" value="WKK77877.2"/>
    <property type="molecule type" value="Genomic_DNA"/>
</dbReference>
<dbReference type="RefSeq" id="WP_308349206.1">
    <property type="nucleotide sequence ID" value="NZ_CP129971.1"/>
</dbReference>
<keyword evidence="1" id="KW-1133">Transmembrane helix</keyword>
<evidence type="ECO:0000313" key="3">
    <source>
        <dbReference type="Proteomes" id="UP001230496"/>
    </source>
</evidence>
<reference evidence="2 3" key="1">
    <citation type="submission" date="2023-08" db="EMBL/GenBank/DDBJ databases">
        <title>Comparative genomics and taxonomic characterization of three novel marine species of genus Marivirga.</title>
        <authorList>
            <person name="Muhammad N."/>
            <person name="Kim S.-G."/>
        </authorList>
    </citation>
    <scope>NUCLEOTIDE SEQUENCE [LARGE SCALE GENOMIC DNA]</scope>
    <source>
        <strain evidence="2 3">BDSF4-3</strain>
    </source>
</reference>
<keyword evidence="3" id="KW-1185">Reference proteome</keyword>
<evidence type="ECO:0000313" key="2">
    <source>
        <dbReference type="EMBL" id="WKK77877.2"/>
    </source>
</evidence>
<protein>
    <submittedName>
        <fullName evidence="2">Uncharacterized protein</fullName>
    </submittedName>
</protein>
<keyword evidence="1" id="KW-0812">Transmembrane</keyword>
<dbReference type="Proteomes" id="UP001230496">
    <property type="component" value="Chromosome"/>
</dbReference>
<proteinExistence type="predicted"/>
<sequence>METHKIDQLFKQKLNRHSEPVSADAFAKVQAQMKGKKQKKEFPWMIAASVSILLVLSFGLVYNFNQTEEQGLAKIELNNSQLSFSGNDMIAKPEIEKEEQVQKTVPTKKNMFSKPAQESSPAKLVEEDYSRMASIEKVSGFESDINIDLIPELRLSPQKHENIVIVEIHYAYADTKKEENLIVKSNNKLKSLASEFSLADLRSAKNELFASALQFNRKDNN</sequence>
<evidence type="ECO:0000256" key="1">
    <source>
        <dbReference type="SAM" id="Phobius"/>
    </source>
</evidence>
<feature type="transmembrane region" description="Helical" evidence="1">
    <location>
        <begin position="42"/>
        <end position="62"/>
    </location>
</feature>
<gene>
    <name evidence="2" type="ORF">QYS49_12835</name>
</gene>
<organism evidence="2 3">
    <name type="scientific">Marivirga salinarum</name>
    <dbReference type="NCBI Taxonomy" id="3059078"/>
    <lineage>
        <taxon>Bacteria</taxon>
        <taxon>Pseudomonadati</taxon>
        <taxon>Bacteroidota</taxon>
        <taxon>Cytophagia</taxon>
        <taxon>Cytophagales</taxon>
        <taxon>Marivirgaceae</taxon>
        <taxon>Marivirga</taxon>
    </lineage>
</organism>